<organism evidence="3 4">
    <name type="scientific">Coprinellus micaceus</name>
    <name type="common">Glistening ink-cap mushroom</name>
    <name type="synonym">Coprinus micaceus</name>
    <dbReference type="NCBI Taxonomy" id="71717"/>
    <lineage>
        <taxon>Eukaryota</taxon>
        <taxon>Fungi</taxon>
        <taxon>Dikarya</taxon>
        <taxon>Basidiomycota</taxon>
        <taxon>Agaricomycotina</taxon>
        <taxon>Agaricomycetes</taxon>
        <taxon>Agaricomycetidae</taxon>
        <taxon>Agaricales</taxon>
        <taxon>Agaricineae</taxon>
        <taxon>Psathyrellaceae</taxon>
        <taxon>Coprinellus</taxon>
    </lineage>
</organism>
<gene>
    <name evidence="3" type="ORF">FA13DRAFT_1746236</name>
</gene>
<keyword evidence="2" id="KW-0472">Membrane</keyword>
<proteinExistence type="predicted"/>
<evidence type="ECO:0000256" key="2">
    <source>
        <dbReference type="SAM" id="Phobius"/>
    </source>
</evidence>
<accession>A0A4Y7SAH8</accession>
<reference evidence="3 4" key="1">
    <citation type="journal article" date="2019" name="Nat. Ecol. Evol.">
        <title>Megaphylogeny resolves global patterns of mushroom evolution.</title>
        <authorList>
            <person name="Varga T."/>
            <person name="Krizsan K."/>
            <person name="Foldi C."/>
            <person name="Dima B."/>
            <person name="Sanchez-Garcia M."/>
            <person name="Sanchez-Ramirez S."/>
            <person name="Szollosi G.J."/>
            <person name="Szarkandi J.G."/>
            <person name="Papp V."/>
            <person name="Albert L."/>
            <person name="Andreopoulos W."/>
            <person name="Angelini C."/>
            <person name="Antonin V."/>
            <person name="Barry K.W."/>
            <person name="Bougher N.L."/>
            <person name="Buchanan P."/>
            <person name="Buyck B."/>
            <person name="Bense V."/>
            <person name="Catcheside P."/>
            <person name="Chovatia M."/>
            <person name="Cooper J."/>
            <person name="Damon W."/>
            <person name="Desjardin D."/>
            <person name="Finy P."/>
            <person name="Geml J."/>
            <person name="Haridas S."/>
            <person name="Hughes K."/>
            <person name="Justo A."/>
            <person name="Karasinski D."/>
            <person name="Kautmanova I."/>
            <person name="Kiss B."/>
            <person name="Kocsube S."/>
            <person name="Kotiranta H."/>
            <person name="LaButti K.M."/>
            <person name="Lechner B.E."/>
            <person name="Liimatainen K."/>
            <person name="Lipzen A."/>
            <person name="Lukacs Z."/>
            <person name="Mihaltcheva S."/>
            <person name="Morgado L.N."/>
            <person name="Niskanen T."/>
            <person name="Noordeloos M.E."/>
            <person name="Ohm R.A."/>
            <person name="Ortiz-Santana B."/>
            <person name="Ovrebo C."/>
            <person name="Racz N."/>
            <person name="Riley R."/>
            <person name="Savchenko A."/>
            <person name="Shiryaev A."/>
            <person name="Soop K."/>
            <person name="Spirin V."/>
            <person name="Szebenyi C."/>
            <person name="Tomsovsky M."/>
            <person name="Tulloss R.E."/>
            <person name="Uehling J."/>
            <person name="Grigoriev I.V."/>
            <person name="Vagvolgyi C."/>
            <person name="Papp T."/>
            <person name="Martin F.M."/>
            <person name="Miettinen O."/>
            <person name="Hibbett D.S."/>
            <person name="Nagy L.G."/>
        </authorList>
    </citation>
    <scope>NUCLEOTIDE SEQUENCE [LARGE SCALE GENOMIC DNA]</scope>
    <source>
        <strain evidence="3 4">FP101781</strain>
    </source>
</reference>
<comment type="caution">
    <text evidence="3">The sequence shown here is derived from an EMBL/GenBank/DDBJ whole genome shotgun (WGS) entry which is preliminary data.</text>
</comment>
<sequence length="248" mass="28341">MAHSGDVLDSSSGTLIIVLGLTGAGKSHFINVARHRDPKKSRRKRAPSRATLAGEENPTVRHFIMNHRLGVPRDSPLILVDTPGLDHRRRSDHYILKRLDSWLERMCTNDTRLGGIVYLHDASDGRTLPHTSMLPLLSERRLAQRIVIVTSKWDRLSSRSTDFEAERKILEHTTFCKAIRQHGGQVCHFDNNPDSAWEVLDFLLGLGTVPLKLFQDDLKGKMMMRRTKSELTVGFRRWARGLFSRIFR</sequence>
<protein>
    <submittedName>
        <fullName evidence="3">Uncharacterized protein</fullName>
    </submittedName>
</protein>
<name>A0A4Y7SAH8_COPMI</name>
<keyword evidence="4" id="KW-1185">Reference proteome</keyword>
<dbReference type="AlphaFoldDB" id="A0A4Y7SAH8"/>
<dbReference type="InterPro" id="IPR027417">
    <property type="entry name" value="P-loop_NTPase"/>
</dbReference>
<keyword evidence="2" id="KW-1133">Transmembrane helix</keyword>
<dbReference type="OrthoDB" id="3255035at2759"/>
<feature type="transmembrane region" description="Helical" evidence="2">
    <location>
        <begin position="12"/>
        <end position="33"/>
    </location>
</feature>
<dbReference type="SUPFAM" id="SSF52540">
    <property type="entry name" value="P-loop containing nucleoside triphosphate hydrolases"/>
    <property type="match status" value="1"/>
</dbReference>
<dbReference type="CDD" id="cd00882">
    <property type="entry name" value="Ras_like_GTPase"/>
    <property type="match status" value="1"/>
</dbReference>
<dbReference type="STRING" id="71717.A0A4Y7SAH8"/>
<evidence type="ECO:0000313" key="3">
    <source>
        <dbReference type="EMBL" id="TEB18248.1"/>
    </source>
</evidence>
<dbReference type="Proteomes" id="UP000298030">
    <property type="component" value="Unassembled WGS sequence"/>
</dbReference>
<dbReference type="EMBL" id="QPFP01000275">
    <property type="protein sequence ID" value="TEB18248.1"/>
    <property type="molecule type" value="Genomic_DNA"/>
</dbReference>
<evidence type="ECO:0000256" key="1">
    <source>
        <dbReference type="SAM" id="MobiDB-lite"/>
    </source>
</evidence>
<feature type="region of interest" description="Disordered" evidence="1">
    <location>
        <begin position="34"/>
        <end position="55"/>
    </location>
</feature>
<keyword evidence="2" id="KW-0812">Transmembrane</keyword>
<evidence type="ECO:0000313" key="4">
    <source>
        <dbReference type="Proteomes" id="UP000298030"/>
    </source>
</evidence>
<feature type="compositionally biased region" description="Basic residues" evidence="1">
    <location>
        <begin position="36"/>
        <end position="47"/>
    </location>
</feature>
<dbReference type="Gene3D" id="3.40.50.300">
    <property type="entry name" value="P-loop containing nucleotide triphosphate hydrolases"/>
    <property type="match status" value="1"/>
</dbReference>